<evidence type="ECO:0000313" key="4">
    <source>
        <dbReference type="Proteomes" id="UP000325003"/>
    </source>
</evidence>
<dbReference type="AlphaFoldDB" id="A0A5B1LI56"/>
<feature type="signal peptide" evidence="2">
    <location>
        <begin position="1"/>
        <end position="19"/>
    </location>
</feature>
<protein>
    <recommendedName>
        <fullName evidence="5">Lipoprotein</fullName>
    </recommendedName>
</protein>
<name>A0A5B1LI56_9ACTN</name>
<evidence type="ECO:0008006" key="5">
    <source>
        <dbReference type="Google" id="ProtNLM"/>
    </source>
</evidence>
<comment type="caution">
    <text evidence="3">The sequence shown here is derived from an EMBL/GenBank/DDBJ whole genome shotgun (WGS) entry which is preliminary data.</text>
</comment>
<proteinExistence type="predicted"/>
<dbReference type="Proteomes" id="UP000325003">
    <property type="component" value="Unassembled WGS sequence"/>
</dbReference>
<evidence type="ECO:0000313" key="3">
    <source>
        <dbReference type="EMBL" id="KAA1419257.1"/>
    </source>
</evidence>
<organism evidence="3 4">
    <name type="scientific">Nocardioides humilatus</name>
    <dbReference type="NCBI Taxonomy" id="2607660"/>
    <lineage>
        <taxon>Bacteria</taxon>
        <taxon>Bacillati</taxon>
        <taxon>Actinomycetota</taxon>
        <taxon>Actinomycetes</taxon>
        <taxon>Propionibacteriales</taxon>
        <taxon>Nocardioidaceae</taxon>
        <taxon>Nocardioides</taxon>
    </lineage>
</organism>
<dbReference type="PROSITE" id="PS51257">
    <property type="entry name" value="PROKAR_LIPOPROTEIN"/>
    <property type="match status" value="1"/>
</dbReference>
<feature type="compositionally biased region" description="Low complexity" evidence="1">
    <location>
        <begin position="28"/>
        <end position="40"/>
    </location>
</feature>
<reference evidence="3 4" key="2">
    <citation type="submission" date="2019-09" db="EMBL/GenBank/DDBJ databases">
        <authorList>
            <person name="Jin C."/>
        </authorList>
    </citation>
    <scope>NUCLEOTIDE SEQUENCE [LARGE SCALE GENOMIC DNA]</scope>
    <source>
        <strain evidence="3 4">BN130099</strain>
    </source>
</reference>
<keyword evidence="2" id="KW-0732">Signal</keyword>
<evidence type="ECO:0000256" key="1">
    <source>
        <dbReference type="SAM" id="MobiDB-lite"/>
    </source>
</evidence>
<dbReference type="RefSeq" id="WP_149728592.1">
    <property type="nucleotide sequence ID" value="NZ_VUJV01000003.1"/>
</dbReference>
<dbReference type="EMBL" id="VUJV01000003">
    <property type="protein sequence ID" value="KAA1419257.1"/>
    <property type="molecule type" value="Genomic_DNA"/>
</dbReference>
<keyword evidence="4" id="KW-1185">Reference proteome</keyword>
<accession>A0A5B1LI56</accession>
<evidence type="ECO:0000256" key="2">
    <source>
        <dbReference type="SAM" id="SignalP"/>
    </source>
</evidence>
<reference evidence="3 4" key="1">
    <citation type="submission" date="2019-09" db="EMBL/GenBank/DDBJ databases">
        <title>Nocardioides panacisoli sp. nov., isolated from the soil of a ginseng field.</title>
        <authorList>
            <person name="Cho C."/>
        </authorList>
    </citation>
    <scope>NUCLEOTIDE SEQUENCE [LARGE SCALE GENOMIC DNA]</scope>
    <source>
        <strain evidence="3 4">BN130099</strain>
    </source>
</reference>
<feature type="chain" id="PRO_5023131347" description="Lipoprotein" evidence="2">
    <location>
        <begin position="20"/>
        <end position="208"/>
    </location>
</feature>
<feature type="region of interest" description="Disordered" evidence="1">
    <location>
        <begin position="23"/>
        <end position="65"/>
    </location>
</feature>
<sequence length="208" mass="21403">MLQVARFILGVVLAVLVSAAGCDEKTPSPDSGPSGSVSESARPSPMDSPPQSPNPTDDSTGRLSGVANRTGVTITKDGAPIDAAGLAALGWSSVDAVAGEASWSDPALGQVKVTWEIPDQRALAFFDVSFWGEVTGENLAINPSMSTTGFKGGPVETTAHATGGTRAEAPTRVLRVEVPEQSPGSTASVSINLGFPQPVLITYSYLYE</sequence>
<gene>
    <name evidence="3" type="ORF">F0U44_12490</name>
</gene>